<dbReference type="Proteomes" id="UP000195652">
    <property type="component" value="Chromosome"/>
</dbReference>
<reference evidence="1 2" key="2">
    <citation type="journal article" date="2020" name="Antonie Van Leeuwenhoek">
        <title>Phylogenomic characterisation of a novel corynebacterial species pathogenic to animals.</title>
        <authorList>
            <person name="Moller J."/>
            <person name="Musella L."/>
            <person name="Melnikov V."/>
            <person name="Geissdorfer W."/>
            <person name="Burkovski A."/>
            <person name="Sangal V."/>
        </authorList>
    </citation>
    <scope>NUCLEOTIDE SEQUENCE [LARGE SCALE GENOMIC DNA]</scope>
    <source>
        <strain evidence="1 2">PO100/5</strain>
    </source>
</reference>
<reference evidence="1 2" key="1">
    <citation type="journal article" date="2014" name="BMC Vet. Res.">
        <title>First report of Corynebacterium pseudotuberculosis from caseous lymphadenitis lesions in Black Alentejano pig (Sus scrofa domesticus).</title>
        <authorList>
            <person name="Oliveira M."/>
            <person name="Barroco C."/>
            <person name="Mottola C."/>
            <person name="Santos R."/>
            <person name="Lemsaddek A."/>
            <person name="Tavares L."/>
            <person name="Semedo-Lemsaddek T."/>
        </authorList>
    </citation>
    <scope>NUCLEOTIDE SEQUENCE [LARGE SCALE GENOMIC DNA]</scope>
    <source>
        <strain evidence="1 2">PO100/5</strain>
    </source>
</reference>
<proteinExistence type="predicted"/>
<gene>
    <name evidence="1" type="ORF">CBE74_12580</name>
</gene>
<evidence type="ECO:0000313" key="1">
    <source>
        <dbReference type="EMBL" id="WCV10529.1"/>
    </source>
</evidence>
<protein>
    <submittedName>
        <fullName evidence="1">Uncharacterized protein</fullName>
    </submittedName>
</protein>
<accession>A0ACD4PXS4</accession>
<dbReference type="EMBL" id="CP021417">
    <property type="protein sequence ID" value="WCV10529.1"/>
    <property type="molecule type" value="Genomic_DNA"/>
</dbReference>
<organism evidence="1 2">
    <name type="scientific">Corynebacterium silvaticum</name>
    <dbReference type="NCBI Taxonomy" id="2320431"/>
    <lineage>
        <taxon>Bacteria</taxon>
        <taxon>Bacillati</taxon>
        <taxon>Actinomycetota</taxon>
        <taxon>Actinomycetes</taxon>
        <taxon>Mycobacteriales</taxon>
        <taxon>Corynebacteriaceae</taxon>
        <taxon>Corynebacterium</taxon>
    </lineage>
</organism>
<sequence>MFEWDHVVDLSDRRVPATGQAVLAQRVGFDVGRADLSPPVVVATVDLRLALVLAVAGVLGASVLGAEPRVGQLRAAGLGARALGFPRYPSHRPRR</sequence>
<name>A0ACD4PXS4_9CORY</name>
<reference evidence="1 2" key="4">
    <citation type="journal article" date="2020" name="PLoS ONE">
        <title>Taxonomic classification of strain PO100/5 shows a broader geographic distribution and genetic markers of the recently described Corynebacterium silvaticum.</title>
        <authorList>
            <person name="Viana M.V.C."/>
            <person name="Profeta R."/>
            <person name="da Silva A.L."/>
            <person name="Hurtado R."/>
            <person name="Cerqueira J.C."/>
            <person name="Ribeiro B.F.S."/>
            <person name="Almeida M.O."/>
            <person name="Morais-Rodrigues F."/>
            <person name="Soares S.C."/>
            <person name="Oliveira M."/>
            <person name="Tavares L."/>
            <person name="Figueiredo H."/>
            <person name="Wattam A.R."/>
            <person name="Barh D."/>
            <person name="Ghosh P."/>
            <person name="Silva A."/>
            <person name="Azevedo V."/>
        </authorList>
    </citation>
    <scope>NUCLEOTIDE SEQUENCE [LARGE SCALE GENOMIC DNA]</scope>
    <source>
        <strain evidence="1 2">PO100/5</strain>
    </source>
</reference>
<reference evidence="1 2" key="3">
    <citation type="journal article" date="2020" name="Int. J. Syst. Evol. Microbiol.">
        <title>Corynebacterium silvaticum sp. nov., a unique group of NTTB corynebacteria in wild boar and roe deer.</title>
        <authorList>
            <person name="Dangel A."/>
            <person name="Berger A."/>
            <person name="Rau J."/>
            <person name="Eisenberg T."/>
            <person name="Kampfer P."/>
            <person name="Margos G."/>
            <person name="Contzen M."/>
            <person name="Busse H.J."/>
            <person name="Konrad R."/>
            <person name="Peters M."/>
            <person name="Sting R."/>
            <person name="Sing A."/>
        </authorList>
    </citation>
    <scope>NUCLEOTIDE SEQUENCE [LARGE SCALE GENOMIC DNA]</scope>
    <source>
        <strain evidence="1 2">PO100/5</strain>
    </source>
</reference>
<keyword evidence="2" id="KW-1185">Reference proteome</keyword>
<evidence type="ECO:0000313" key="2">
    <source>
        <dbReference type="Proteomes" id="UP000195652"/>
    </source>
</evidence>